<dbReference type="PROSITE" id="PS50088">
    <property type="entry name" value="ANK_REPEAT"/>
    <property type="match status" value="2"/>
</dbReference>
<keyword evidence="2 3" id="KW-0040">ANK repeat</keyword>
<dbReference type="InterPro" id="IPR050745">
    <property type="entry name" value="Multifunctional_regulatory"/>
</dbReference>
<sequence>MAAAIESLPSELVCNITERLLGACAFGSVAALARGSRRLYLRVAPLLYDNVGRVNRHAGQDGLIWAAEHDEVRVLRSLLECGVDPNACFWSGLPHSVCQEVFTAQRLRRRLSPRVDGHLVAKLVREYLVWNQEHVPGLTPSGERELLRAWYLATINGDIPEYLPTWELDVVHGGTICVAEMVDAARFSCRPGSHSEPADSLYSWTALHVATQRGNGQAVEALLLQGADIELKCQGLCDCLTPTGSRFGTQERPPIWTALHIAICSGHEHVARILLSRGANYLTVGQMTTHDPRLVAPEDGITAFHSAALRGNVAMCQLLLDHHVASSSETGNDVLELEDSRGLRALDYAVAAGHTRTAGSWLLEHGADPLQAIALNEREFLAPLNFLCFRGQYRDAQYLLDRIQCRPADYTLALQSCFMWLLTRDQSFARTVGYLRHFLDGHMEYMEDVVSDNPPLLEHDSEDALICLVKRLLEDTPPPSPDNIMEVLAMALDVGSQEPEPAVIRTLVENTAVDVSTLITRPVKAARIGNRIKGHVPPLYYLLKTFYKAHIIPKSTPGHAADTSAPASSWHDCDCPFKTRDGYLASSVGILVQHGASWLQPSQPSGETPLDVLAAILDGQDFDADVGPWPCHNRETLRSHVKLDWRASGVAGRLLGGRFNPIEVDGLEARWA</sequence>
<evidence type="ECO:0000313" key="4">
    <source>
        <dbReference type="EMBL" id="KAK4152348.1"/>
    </source>
</evidence>
<comment type="caution">
    <text evidence="4">The sequence shown here is derived from an EMBL/GenBank/DDBJ whole genome shotgun (WGS) entry which is preliminary data.</text>
</comment>
<dbReference type="AlphaFoldDB" id="A0AAN6ZW07"/>
<dbReference type="Gene3D" id="1.25.40.20">
    <property type="entry name" value="Ankyrin repeat-containing domain"/>
    <property type="match status" value="2"/>
</dbReference>
<feature type="repeat" description="ANK" evidence="3">
    <location>
        <begin position="257"/>
        <end position="286"/>
    </location>
</feature>
<reference evidence="4" key="2">
    <citation type="submission" date="2023-05" db="EMBL/GenBank/DDBJ databases">
        <authorList>
            <consortium name="Lawrence Berkeley National Laboratory"/>
            <person name="Steindorff A."/>
            <person name="Hensen N."/>
            <person name="Bonometti L."/>
            <person name="Westerberg I."/>
            <person name="Brannstrom I.O."/>
            <person name="Guillou S."/>
            <person name="Cros-Aarteil S."/>
            <person name="Calhoun S."/>
            <person name="Haridas S."/>
            <person name="Kuo A."/>
            <person name="Mondo S."/>
            <person name="Pangilinan J."/>
            <person name="Riley R."/>
            <person name="Labutti K."/>
            <person name="Andreopoulos B."/>
            <person name="Lipzen A."/>
            <person name="Chen C."/>
            <person name="Yanf M."/>
            <person name="Daum C."/>
            <person name="Ng V."/>
            <person name="Clum A."/>
            <person name="Ohm R."/>
            <person name="Martin F."/>
            <person name="Silar P."/>
            <person name="Natvig D."/>
            <person name="Lalanne C."/>
            <person name="Gautier V."/>
            <person name="Ament-Velasquez S.L."/>
            <person name="Kruys A."/>
            <person name="Hutchinson M.I."/>
            <person name="Powell A.J."/>
            <person name="Barry K."/>
            <person name="Miller A.N."/>
            <person name="Grigoriev I.V."/>
            <person name="Debuchy R."/>
            <person name="Gladieux P."/>
            <person name="Thoren M.H."/>
            <person name="Johannesson H."/>
        </authorList>
    </citation>
    <scope>NUCLEOTIDE SEQUENCE</scope>
    <source>
        <strain evidence="4">CBS 538.74</strain>
    </source>
</reference>
<keyword evidence="1" id="KW-0677">Repeat</keyword>
<feature type="repeat" description="ANK" evidence="3">
    <location>
        <begin position="202"/>
        <end position="234"/>
    </location>
</feature>
<dbReference type="SMART" id="SM00248">
    <property type="entry name" value="ANK"/>
    <property type="match status" value="5"/>
</dbReference>
<dbReference type="InterPro" id="IPR002110">
    <property type="entry name" value="Ankyrin_rpt"/>
</dbReference>
<name>A0AAN6ZW07_9PEZI</name>
<keyword evidence="5" id="KW-1185">Reference proteome</keyword>
<evidence type="ECO:0000256" key="3">
    <source>
        <dbReference type="PROSITE-ProRule" id="PRU00023"/>
    </source>
</evidence>
<evidence type="ECO:0000256" key="2">
    <source>
        <dbReference type="ARBA" id="ARBA00023043"/>
    </source>
</evidence>
<dbReference type="Proteomes" id="UP001302745">
    <property type="component" value="Unassembled WGS sequence"/>
</dbReference>
<protein>
    <submittedName>
        <fullName evidence="4">Ankyrin repeat-containing domain protein</fullName>
    </submittedName>
</protein>
<dbReference type="Pfam" id="PF12796">
    <property type="entry name" value="Ank_2"/>
    <property type="match status" value="2"/>
</dbReference>
<reference evidence="4" key="1">
    <citation type="journal article" date="2023" name="Mol. Phylogenet. Evol.">
        <title>Genome-scale phylogeny and comparative genomics of the fungal order Sordariales.</title>
        <authorList>
            <person name="Hensen N."/>
            <person name="Bonometti L."/>
            <person name="Westerberg I."/>
            <person name="Brannstrom I.O."/>
            <person name="Guillou S."/>
            <person name="Cros-Aarteil S."/>
            <person name="Calhoun S."/>
            <person name="Haridas S."/>
            <person name="Kuo A."/>
            <person name="Mondo S."/>
            <person name="Pangilinan J."/>
            <person name="Riley R."/>
            <person name="LaButti K."/>
            <person name="Andreopoulos B."/>
            <person name="Lipzen A."/>
            <person name="Chen C."/>
            <person name="Yan M."/>
            <person name="Daum C."/>
            <person name="Ng V."/>
            <person name="Clum A."/>
            <person name="Steindorff A."/>
            <person name="Ohm R.A."/>
            <person name="Martin F."/>
            <person name="Silar P."/>
            <person name="Natvig D.O."/>
            <person name="Lalanne C."/>
            <person name="Gautier V."/>
            <person name="Ament-Velasquez S.L."/>
            <person name="Kruys A."/>
            <person name="Hutchinson M.I."/>
            <person name="Powell A.J."/>
            <person name="Barry K."/>
            <person name="Miller A.N."/>
            <person name="Grigoriev I.V."/>
            <person name="Debuchy R."/>
            <person name="Gladieux P."/>
            <person name="Hiltunen Thoren M."/>
            <person name="Johannesson H."/>
        </authorList>
    </citation>
    <scope>NUCLEOTIDE SEQUENCE</scope>
    <source>
        <strain evidence="4">CBS 538.74</strain>
    </source>
</reference>
<gene>
    <name evidence="4" type="ORF">C8A00DRAFT_34991</name>
</gene>
<dbReference type="SUPFAM" id="SSF48403">
    <property type="entry name" value="Ankyrin repeat"/>
    <property type="match status" value="1"/>
</dbReference>
<accession>A0AAN6ZW07</accession>
<evidence type="ECO:0000256" key="1">
    <source>
        <dbReference type="ARBA" id="ARBA00022737"/>
    </source>
</evidence>
<organism evidence="4 5">
    <name type="scientific">Chaetomidium leptoderma</name>
    <dbReference type="NCBI Taxonomy" id="669021"/>
    <lineage>
        <taxon>Eukaryota</taxon>
        <taxon>Fungi</taxon>
        <taxon>Dikarya</taxon>
        <taxon>Ascomycota</taxon>
        <taxon>Pezizomycotina</taxon>
        <taxon>Sordariomycetes</taxon>
        <taxon>Sordariomycetidae</taxon>
        <taxon>Sordariales</taxon>
        <taxon>Chaetomiaceae</taxon>
        <taxon>Chaetomidium</taxon>
    </lineage>
</organism>
<dbReference type="InterPro" id="IPR036770">
    <property type="entry name" value="Ankyrin_rpt-contain_sf"/>
</dbReference>
<proteinExistence type="predicted"/>
<dbReference type="PANTHER" id="PTHR24189">
    <property type="entry name" value="MYOTROPHIN"/>
    <property type="match status" value="1"/>
</dbReference>
<evidence type="ECO:0000313" key="5">
    <source>
        <dbReference type="Proteomes" id="UP001302745"/>
    </source>
</evidence>
<dbReference type="PROSITE" id="PS50297">
    <property type="entry name" value="ANK_REP_REGION"/>
    <property type="match status" value="2"/>
</dbReference>
<dbReference type="EMBL" id="MU856978">
    <property type="protein sequence ID" value="KAK4152348.1"/>
    <property type="molecule type" value="Genomic_DNA"/>
</dbReference>